<dbReference type="InterPro" id="IPR027417">
    <property type="entry name" value="P-loop_NTPase"/>
</dbReference>
<feature type="domain" description="Phosphoribosyltransferase" evidence="1">
    <location>
        <begin position="481"/>
        <end position="674"/>
    </location>
</feature>
<dbReference type="GO" id="GO:0005737">
    <property type="term" value="C:cytoplasm"/>
    <property type="evidence" value="ECO:0007669"/>
    <property type="project" value="TreeGrafter"/>
</dbReference>
<dbReference type="GO" id="GO:0006564">
    <property type="term" value="P:L-serine biosynthetic process"/>
    <property type="evidence" value="ECO:0007669"/>
    <property type="project" value="TreeGrafter"/>
</dbReference>
<sequence length="678" mass="75219">MSPSEEPSDPNPKRVVIGIYGVSGCGKSFLLNQLRNKLNKDLYSFHEGSEVIASLVPGGLEEFQQADPQTKEMWRRRAMESIANDNQPGQSGQYQTAVVAGHFMFWPNEADPAGEVVFTDADAATYTHILYLDIPLQVIFDRRQKDSARARPPVSVEHLHKWQLAEKTELRRVCAEKGILFASLSTCNPVVLSVRAAAMLADFRCHTEESNLSWTKTRLDTILTSHYEVEKLQTVLVLDADRTLAPDDTGAAFWKAVYKESNPLKALFGGPLRYSYTAFRQATLLYEEQADEQNYNAICERIASSVRLYPEMVSMLKHVGEHDHVAAVVVTCGLRRVWELVLAREGLSKVRVVGGGRLADGFVVTADVKAEVVRLLKSKYNLYTWVFGDGPLDLPMLQEAHKAIVVVGEEQARSKTMDALLSDAVDKHGLCAHQVLLPQNVTPRLDKQRLPLLQLSDPQFRYSLIRERRRVVMHATECNGAKILATATRNAAVQGPALRDAHRRVGWYLATEFLADFLGVEEYNIPHVQGKPTTGHRVLFERVTTIVALMRGGAPMAEGVNDVLPLAMFVHAHQPEDLKADKHLAGQRTVVLVDSVVNNGTTVAKFVRHIRGLDPRICIVVVAGVVQKQSVLPGNALGDMLERDRNLSLIALRLSGNKFTGTGSTDTGNRLFNTTLLD</sequence>
<evidence type="ECO:0000313" key="2">
    <source>
        <dbReference type="EMBL" id="KAK4108051.1"/>
    </source>
</evidence>
<organism evidence="2 3">
    <name type="scientific">Canariomyces notabilis</name>
    <dbReference type="NCBI Taxonomy" id="2074819"/>
    <lineage>
        <taxon>Eukaryota</taxon>
        <taxon>Fungi</taxon>
        <taxon>Dikarya</taxon>
        <taxon>Ascomycota</taxon>
        <taxon>Pezizomycotina</taxon>
        <taxon>Sordariomycetes</taxon>
        <taxon>Sordariomycetidae</taxon>
        <taxon>Sordariales</taxon>
        <taxon>Chaetomiaceae</taxon>
        <taxon>Canariomyces</taxon>
    </lineage>
</organism>
<dbReference type="Pfam" id="PF14681">
    <property type="entry name" value="UPRTase"/>
    <property type="match status" value="1"/>
</dbReference>
<dbReference type="PANTHER" id="PTHR43344:SF20">
    <property type="entry name" value="URACIL PHOSPHORIBOSYLTRANSFERASE"/>
    <property type="match status" value="1"/>
</dbReference>
<accession>A0AAN6QEB2</accession>
<dbReference type="Pfam" id="PF13207">
    <property type="entry name" value="AAA_17"/>
    <property type="match status" value="1"/>
</dbReference>
<keyword evidence="3" id="KW-1185">Reference proteome</keyword>
<dbReference type="RefSeq" id="XP_064665621.1">
    <property type="nucleotide sequence ID" value="XM_064817110.1"/>
</dbReference>
<proteinExistence type="predicted"/>
<dbReference type="Proteomes" id="UP001302812">
    <property type="component" value="Unassembled WGS sequence"/>
</dbReference>
<dbReference type="CDD" id="cd06223">
    <property type="entry name" value="PRTases_typeI"/>
    <property type="match status" value="1"/>
</dbReference>
<comment type="caution">
    <text evidence="2">The sequence shown here is derived from an EMBL/GenBank/DDBJ whole genome shotgun (WGS) entry which is preliminary data.</text>
</comment>
<gene>
    <name evidence="2" type="ORF">N656DRAFT_792774</name>
</gene>
<dbReference type="GO" id="GO:0000287">
    <property type="term" value="F:magnesium ion binding"/>
    <property type="evidence" value="ECO:0007669"/>
    <property type="project" value="TreeGrafter"/>
</dbReference>
<evidence type="ECO:0000259" key="1">
    <source>
        <dbReference type="Pfam" id="PF14681"/>
    </source>
</evidence>
<dbReference type="EMBL" id="MU853366">
    <property type="protein sequence ID" value="KAK4108051.1"/>
    <property type="molecule type" value="Genomic_DNA"/>
</dbReference>
<dbReference type="GO" id="GO:0036424">
    <property type="term" value="F:L-phosphoserine phosphatase activity"/>
    <property type="evidence" value="ECO:0007669"/>
    <property type="project" value="TreeGrafter"/>
</dbReference>
<dbReference type="SUPFAM" id="SSF53271">
    <property type="entry name" value="PRTase-like"/>
    <property type="match status" value="1"/>
</dbReference>
<dbReference type="SUPFAM" id="SSF52540">
    <property type="entry name" value="P-loop containing nucleoside triphosphate hydrolases"/>
    <property type="match status" value="1"/>
</dbReference>
<dbReference type="InterPro" id="IPR029057">
    <property type="entry name" value="PRTase-like"/>
</dbReference>
<dbReference type="Gene3D" id="3.40.50.300">
    <property type="entry name" value="P-loop containing nucleotide triphosphate hydrolases"/>
    <property type="match status" value="1"/>
</dbReference>
<dbReference type="InterPro" id="IPR036412">
    <property type="entry name" value="HAD-like_sf"/>
</dbReference>
<dbReference type="PANTHER" id="PTHR43344">
    <property type="entry name" value="PHOSPHOSERINE PHOSPHATASE"/>
    <property type="match status" value="1"/>
</dbReference>
<evidence type="ECO:0000313" key="3">
    <source>
        <dbReference type="Proteomes" id="UP001302812"/>
    </source>
</evidence>
<dbReference type="GeneID" id="89941235"/>
<dbReference type="Gene3D" id="3.40.50.2020">
    <property type="match status" value="1"/>
</dbReference>
<protein>
    <recommendedName>
        <fullName evidence="1">Phosphoribosyltransferase domain-containing protein</fullName>
    </recommendedName>
</protein>
<dbReference type="InterPro" id="IPR050582">
    <property type="entry name" value="HAD-like_SerB"/>
</dbReference>
<dbReference type="InterPro" id="IPR000836">
    <property type="entry name" value="PRTase_dom"/>
</dbReference>
<dbReference type="Gene3D" id="3.40.50.1000">
    <property type="entry name" value="HAD superfamily/HAD-like"/>
    <property type="match status" value="1"/>
</dbReference>
<dbReference type="InterPro" id="IPR023214">
    <property type="entry name" value="HAD_sf"/>
</dbReference>
<reference evidence="2" key="2">
    <citation type="submission" date="2023-05" db="EMBL/GenBank/DDBJ databases">
        <authorList>
            <consortium name="Lawrence Berkeley National Laboratory"/>
            <person name="Steindorff A."/>
            <person name="Hensen N."/>
            <person name="Bonometti L."/>
            <person name="Westerberg I."/>
            <person name="Brannstrom I.O."/>
            <person name="Guillou S."/>
            <person name="Cros-Aarteil S."/>
            <person name="Calhoun S."/>
            <person name="Haridas S."/>
            <person name="Kuo A."/>
            <person name="Mondo S."/>
            <person name="Pangilinan J."/>
            <person name="Riley R."/>
            <person name="Labutti K."/>
            <person name="Andreopoulos B."/>
            <person name="Lipzen A."/>
            <person name="Chen C."/>
            <person name="Yanf M."/>
            <person name="Daum C."/>
            <person name="Ng V."/>
            <person name="Clum A."/>
            <person name="Ohm R."/>
            <person name="Martin F."/>
            <person name="Silar P."/>
            <person name="Natvig D."/>
            <person name="Lalanne C."/>
            <person name="Gautier V."/>
            <person name="Ament-Velasquez S.L."/>
            <person name="Kruys A."/>
            <person name="Hutchinson M.I."/>
            <person name="Powell A.J."/>
            <person name="Barry K."/>
            <person name="Miller A.N."/>
            <person name="Grigoriev I.V."/>
            <person name="Debuchy R."/>
            <person name="Gladieux P."/>
            <person name="Thoren M.H."/>
            <person name="Johannesson H."/>
        </authorList>
    </citation>
    <scope>NUCLEOTIDE SEQUENCE</scope>
    <source>
        <strain evidence="2">CBS 508.74</strain>
    </source>
</reference>
<dbReference type="Pfam" id="PF12710">
    <property type="entry name" value="HAD"/>
    <property type="match status" value="1"/>
</dbReference>
<dbReference type="SUPFAM" id="SSF56784">
    <property type="entry name" value="HAD-like"/>
    <property type="match status" value="1"/>
</dbReference>
<dbReference type="AlphaFoldDB" id="A0AAN6QEB2"/>
<reference evidence="2" key="1">
    <citation type="journal article" date="2023" name="Mol. Phylogenet. Evol.">
        <title>Genome-scale phylogeny and comparative genomics of the fungal order Sordariales.</title>
        <authorList>
            <person name="Hensen N."/>
            <person name="Bonometti L."/>
            <person name="Westerberg I."/>
            <person name="Brannstrom I.O."/>
            <person name="Guillou S."/>
            <person name="Cros-Aarteil S."/>
            <person name="Calhoun S."/>
            <person name="Haridas S."/>
            <person name="Kuo A."/>
            <person name="Mondo S."/>
            <person name="Pangilinan J."/>
            <person name="Riley R."/>
            <person name="LaButti K."/>
            <person name="Andreopoulos B."/>
            <person name="Lipzen A."/>
            <person name="Chen C."/>
            <person name="Yan M."/>
            <person name="Daum C."/>
            <person name="Ng V."/>
            <person name="Clum A."/>
            <person name="Steindorff A."/>
            <person name="Ohm R.A."/>
            <person name="Martin F."/>
            <person name="Silar P."/>
            <person name="Natvig D.O."/>
            <person name="Lalanne C."/>
            <person name="Gautier V."/>
            <person name="Ament-Velasquez S.L."/>
            <person name="Kruys A."/>
            <person name="Hutchinson M.I."/>
            <person name="Powell A.J."/>
            <person name="Barry K."/>
            <person name="Miller A.N."/>
            <person name="Grigoriev I.V."/>
            <person name="Debuchy R."/>
            <person name="Gladieux P."/>
            <person name="Hiltunen Thoren M."/>
            <person name="Johannesson H."/>
        </authorList>
    </citation>
    <scope>NUCLEOTIDE SEQUENCE</scope>
    <source>
        <strain evidence="2">CBS 508.74</strain>
    </source>
</reference>
<name>A0AAN6QEB2_9PEZI</name>